<evidence type="ECO:0000313" key="1">
    <source>
        <dbReference type="EMBL" id="TRM66182.1"/>
    </source>
</evidence>
<sequence length="100" mass="10834">MPASTMTYDCMFELMNDTTHPVVLQLTRCSTGAVQLYAGESVPLILESGSTYYYTLKQGARQARISVRSWQDMGCAASAILSGAIQTSSSQHGVTMLSFI</sequence>
<dbReference type="EMBL" id="VDMD01000004">
    <property type="protein sequence ID" value="TRM66182.1"/>
    <property type="molecule type" value="Genomic_DNA"/>
</dbReference>
<dbReference type="AlphaFoldDB" id="A0A550CN09"/>
<accession>A0A550CN09</accession>
<organism evidence="1 2">
    <name type="scientific">Schizophyllum amplum</name>
    <dbReference type="NCBI Taxonomy" id="97359"/>
    <lineage>
        <taxon>Eukaryota</taxon>
        <taxon>Fungi</taxon>
        <taxon>Dikarya</taxon>
        <taxon>Basidiomycota</taxon>
        <taxon>Agaricomycotina</taxon>
        <taxon>Agaricomycetes</taxon>
        <taxon>Agaricomycetidae</taxon>
        <taxon>Agaricales</taxon>
        <taxon>Schizophyllaceae</taxon>
        <taxon>Schizophyllum</taxon>
    </lineage>
</organism>
<reference evidence="1 2" key="1">
    <citation type="journal article" date="2019" name="New Phytol.">
        <title>Comparative genomics reveals unique wood-decay strategies and fruiting body development in the Schizophyllaceae.</title>
        <authorList>
            <person name="Almasi E."/>
            <person name="Sahu N."/>
            <person name="Krizsan K."/>
            <person name="Balint B."/>
            <person name="Kovacs G.M."/>
            <person name="Kiss B."/>
            <person name="Cseklye J."/>
            <person name="Drula E."/>
            <person name="Henrissat B."/>
            <person name="Nagy I."/>
            <person name="Chovatia M."/>
            <person name="Adam C."/>
            <person name="LaButti K."/>
            <person name="Lipzen A."/>
            <person name="Riley R."/>
            <person name="Grigoriev I.V."/>
            <person name="Nagy L.G."/>
        </authorList>
    </citation>
    <scope>NUCLEOTIDE SEQUENCE [LARGE SCALE GENOMIC DNA]</scope>
    <source>
        <strain evidence="1 2">NL-1724</strain>
    </source>
</reference>
<dbReference type="Proteomes" id="UP000320762">
    <property type="component" value="Unassembled WGS sequence"/>
</dbReference>
<protein>
    <submittedName>
        <fullName evidence="1">Uncharacterized protein</fullName>
    </submittedName>
</protein>
<name>A0A550CN09_9AGAR</name>
<dbReference type="OrthoDB" id="3249150at2759"/>
<gene>
    <name evidence="1" type="ORF">BD626DRAFT_566808</name>
</gene>
<evidence type="ECO:0000313" key="2">
    <source>
        <dbReference type="Proteomes" id="UP000320762"/>
    </source>
</evidence>
<comment type="caution">
    <text evidence="1">The sequence shown here is derived from an EMBL/GenBank/DDBJ whole genome shotgun (WGS) entry which is preliminary data.</text>
</comment>
<proteinExistence type="predicted"/>
<keyword evidence="2" id="KW-1185">Reference proteome</keyword>